<evidence type="ECO:0000256" key="1">
    <source>
        <dbReference type="SAM" id="MobiDB-lite"/>
    </source>
</evidence>
<protein>
    <submittedName>
        <fullName evidence="2">Uncharacterized protein</fullName>
    </submittedName>
</protein>
<feature type="region of interest" description="Disordered" evidence="1">
    <location>
        <begin position="176"/>
        <end position="215"/>
    </location>
</feature>
<evidence type="ECO:0000313" key="2">
    <source>
        <dbReference type="EMBL" id="KAI9636342.1"/>
    </source>
</evidence>
<gene>
    <name evidence="2" type="ORF">MKK02DRAFT_25382</name>
</gene>
<accession>A0AA38LSY7</accession>
<evidence type="ECO:0000313" key="3">
    <source>
        <dbReference type="Proteomes" id="UP001164286"/>
    </source>
</evidence>
<proteinExistence type="predicted"/>
<dbReference type="GeneID" id="77726230"/>
<dbReference type="AlphaFoldDB" id="A0AA38LSY7"/>
<reference evidence="2" key="1">
    <citation type="journal article" date="2022" name="G3 (Bethesda)">
        <title>High quality genome of the basidiomycete yeast Dioszegia hungarica PDD-24b-2 isolated from cloud water.</title>
        <authorList>
            <person name="Jarrige D."/>
            <person name="Haridas S."/>
            <person name="Bleykasten-Grosshans C."/>
            <person name="Joly M."/>
            <person name="Nadalig T."/>
            <person name="Sancelme M."/>
            <person name="Vuilleumier S."/>
            <person name="Grigoriev I.V."/>
            <person name="Amato P."/>
            <person name="Bringel F."/>
        </authorList>
    </citation>
    <scope>NUCLEOTIDE SEQUENCE</scope>
    <source>
        <strain evidence="2">PDD-24b-2</strain>
    </source>
</reference>
<organism evidence="2 3">
    <name type="scientific">Dioszegia hungarica</name>
    <dbReference type="NCBI Taxonomy" id="4972"/>
    <lineage>
        <taxon>Eukaryota</taxon>
        <taxon>Fungi</taxon>
        <taxon>Dikarya</taxon>
        <taxon>Basidiomycota</taxon>
        <taxon>Agaricomycotina</taxon>
        <taxon>Tremellomycetes</taxon>
        <taxon>Tremellales</taxon>
        <taxon>Bulleribasidiaceae</taxon>
        <taxon>Dioszegia</taxon>
    </lineage>
</organism>
<dbReference type="InterPro" id="IPR011990">
    <property type="entry name" value="TPR-like_helical_dom_sf"/>
</dbReference>
<keyword evidence="3" id="KW-1185">Reference proteome</keyword>
<dbReference type="EMBL" id="JAKWFO010000005">
    <property type="protein sequence ID" value="KAI9636342.1"/>
    <property type="molecule type" value="Genomic_DNA"/>
</dbReference>
<sequence length="563" mass="62509">MAPRLPQKRRAGDEDSPARNNKRGGKNKREVTYDTYEEAMDGGVDYEEKGERYRDGDRAQRNYERSLELYQQAYGMQEEYDSAYNQARVLYTLATAFLLPPTAVDYLTKSIELYRKASSLTESPLLQLDAGFNLAQSCTTLADMREELDERDPQVRASRDEARTVLEQVFQGQEEYLSQQAEQQDEEATEAAVDEGADTSGDTPAPASDGMEVEGGEDEATYELHLPTPSSIMDTMFALVDTHLSIWVSVDPIQPPDEAQQTAVRSILDRAARWCPPGRQAELDLAEMKVLLAMDGIIWDLFKAHATPGSGSLQSLEGASAALSRLLDSLDQQTPDEPTVRAEIIMTLAECHIKVANRSIVLSTQLPPGPNPLAQQAWFHHSQAITFLTKALELPITADTPREFRPSVLLELSKGSLARARLAPVNETAKSNLLQLVTNATTYAGRAAEGLGLPWVKIDSGAAAKAEIPAPRGWDMEVLGRETILQQIRVCLFASEMELAMANKGKLNEGMARLFGLLKQVESRRRIQKRDVERWVGDLEDEEVVISDTERGWWEKVVAELGV</sequence>
<feature type="compositionally biased region" description="Acidic residues" evidence="1">
    <location>
        <begin position="183"/>
        <end position="197"/>
    </location>
</feature>
<dbReference type="RefSeq" id="XP_052946119.1">
    <property type="nucleotide sequence ID" value="XM_053087029.1"/>
</dbReference>
<feature type="region of interest" description="Disordered" evidence="1">
    <location>
        <begin position="1"/>
        <end position="31"/>
    </location>
</feature>
<dbReference type="Proteomes" id="UP001164286">
    <property type="component" value="Unassembled WGS sequence"/>
</dbReference>
<dbReference type="SUPFAM" id="SSF48452">
    <property type="entry name" value="TPR-like"/>
    <property type="match status" value="1"/>
</dbReference>
<comment type="caution">
    <text evidence="2">The sequence shown here is derived from an EMBL/GenBank/DDBJ whole genome shotgun (WGS) entry which is preliminary data.</text>
</comment>
<name>A0AA38LSY7_9TREE</name>